<dbReference type="EMBL" id="KV006883">
    <property type="protein sequence ID" value="KZV32382.1"/>
    <property type="molecule type" value="Genomic_DNA"/>
</dbReference>
<dbReference type="OrthoDB" id="1077311at2759"/>
<dbReference type="AlphaFoldDB" id="A0A2Z7BDF3"/>
<sequence length="144" mass="15243">MNWGRVSFDASAYMLFEATGDSEAECVDVATGDASEVESEDDALSCSDGSPPDCADVHLEVDAADGGRVGFNCGEYDNVGDGFGSRQEDRGEHCGDEDEDDGVVDQYCGGPAEVEPTGDAKDDMEDSSGGRESDRLFWEACLQS</sequence>
<dbReference type="Proteomes" id="UP000250235">
    <property type="component" value="Unassembled WGS sequence"/>
</dbReference>
<gene>
    <name evidence="2" type="ORF">F511_03665</name>
</gene>
<dbReference type="PANTHER" id="PTHR35726">
    <property type="entry name" value="GLUTAMIC ACID-RICH PROTEIN-LIKE"/>
    <property type="match status" value="1"/>
</dbReference>
<organism evidence="2 3">
    <name type="scientific">Dorcoceras hygrometricum</name>
    <dbReference type="NCBI Taxonomy" id="472368"/>
    <lineage>
        <taxon>Eukaryota</taxon>
        <taxon>Viridiplantae</taxon>
        <taxon>Streptophyta</taxon>
        <taxon>Embryophyta</taxon>
        <taxon>Tracheophyta</taxon>
        <taxon>Spermatophyta</taxon>
        <taxon>Magnoliopsida</taxon>
        <taxon>eudicotyledons</taxon>
        <taxon>Gunneridae</taxon>
        <taxon>Pentapetalae</taxon>
        <taxon>asterids</taxon>
        <taxon>lamiids</taxon>
        <taxon>Lamiales</taxon>
        <taxon>Gesneriaceae</taxon>
        <taxon>Didymocarpoideae</taxon>
        <taxon>Trichosporeae</taxon>
        <taxon>Loxocarpinae</taxon>
        <taxon>Dorcoceras</taxon>
    </lineage>
</organism>
<evidence type="ECO:0000313" key="2">
    <source>
        <dbReference type="EMBL" id="KZV32382.1"/>
    </source>
</evidence>
<accession>A0A2Z7BDF3</accession>
<feature type="region of interest" description="Disordered" evidence="1">
    <location>
        <begin position="31"/>
        <end position="50"/>
    </location>
</feature>
<keyword evidence="3" id="KW-1185">Reference proteome</keyword>
<evidence type="ECO:0000313" key="3">
    <source>
        <dbReference type="Proteomes" id="UP000250235"/>
    </source>
</evidence>
<protein>
    <submittedName>
        <fullName evidence="2">Uncharacterized protein</fullName>
    </submittedName>
</protein>
<dbReference type="PANTHER" id="PTHR35726:SF4">
    <property type="entry name" value="GLUTAMIC ACID-RICH PROTEIN-LIKE"/>
    <property type="match status" value="1"/>
</dbReference>
<proteinExistence type="predicted"/>
<feature type="region of interest" description="Disordered" evidence="1">
    <location>
        <begin position="82"/>
        <end position="135"/>
    </location>
</feature>
<reference evidence="2 3" key="1">
    <citation type="journal article" date="2015" name="Proc. Natl. Acad. Sci. U.S.A.">
        <title>The resurrection genome of Boea hygrometrica: A blueprint for survival of dehydration.</title>
        <authorList>
            <person name="Xiao L."/>
            <person name="Yang G."/>
            <person name="Zhang L."/>
            <person name="Yang X."/>
            <person name="Zhao S."/>
            <person name="Ji Z."/>
            <person name="Zhou Q."/>
            <person name="Hu M."/>
            <person name="Wang Y."/>
            <person name="Chen M."/>
            <person name="Xu Y."/>
            <person name="Jin H."/>
            <person name="Xiao X."/>
            <person name="Hu G."/>
            <person name="Bao F."/>
            <person name="Hu Y."/>
            <person name="Wan P."/>
            <person name="Li L."/>
            <person name="Deng X."/>
            <person name="Kuang T."/>
            <person name="Xiang C."/>
            <person name="Zhu J.K."/>
            <person name="Oliver M.J."/>
            <person name="He Y."/>
        </authorList>
    </citation>
    <scope>NUCLEOTIDE SEQUENCE [LARGE SCALE GENOMIC DNA]</scope>
    <source>
        <strain evidence="3">cv. XS01</strain>
    </source>
</reference>
<name>A0A2Z7BDF3_9LAMI</name>
<evidence type="ECO:0000256" key="1">
    <source>
        <dbReference type="SAM" id="MobiDB-lite"/>
    </source>
</evidence>